<dbReference type="Pfam" id="PF03378">
    <property type="entry name" value="CAS_CSE1"/>
    <property type="match status" value="1"/>
</dbReference>
<dbReference type="InterPro" id="IPR005043">
    <property type="entry name" value="XPO2_C"/>
</dbReference>
<feature type="non-terminal residue" evidence="2">
    <location>
        <position position="238"/>
    </location>
</feature>
<protein>
    <recommendedName>
        <fullName evidence="1">Exportin-2 C-terminal domain-containing protein</fullName>
    </recommendedName>
</protein>
<reference evidence="2" key="1">
    <citation type="journal article" date="2023" name="G3 (Bethesda)">
        <title>Whole genome assemblies of Zophobas morio and Tenebrio molitor.</title>
        <authorList>
            <person name="Kaur S."/>
            <person name="Stinson S.A."/>
            <person name="diCenzo G.C."/>
        </authorList>
    </citation>
    <scope>NUCLEOTIDE SEQUENCE</scope>
    <source>
        <strain evidence="2">QUZm001</strain>
    </source>
</reference>
<organism evidence="2 3">
    <name type="scientific">Zophobas morio</name>
    <dbReference type="NCBI Taxonomy" id="2755281"/>
    <lineage>
        <taxon>Eukaryota</taxon>
        <taxon>Metazoa</taxon>
        <taxon>Ecdysozoa</taxon>
        <taxon>Arthropoda</taxon>
        <taxon>Hexapoda</taxon>
        <taxon>Insecta</taxon>
        <taxon>Pterygota</taxon>
        <taxon>Neoptera</taxon>
        <taxon>Endopterygota</taxon>
        <taxon>Coleoptera</taxon>
        <taxon>Polyphaga</taxon>
        <taxon>Cucujiformia</taxon>
        <taxon>Tenebrionidae</taxon>
        <taxon>Zophobas</taxon>
    </lineage>
</organism>
<evidence type="ECO:0000313" key="2">
    <source>
        <dbReference type="EMBL" id="KAJ3621767.1"/>
    </source>
</evidence>
<feature type="domain" description="Exportin-2 C-terminal" evidence="1">
    <location>
        <begin position="1"/>
        <end position="237"/>
    </location>
</feature>
<dbReference type="Proteomes" id="UP001168821">
    <property type="component" value="Unassembled WGS sequence"/>
</dbReference>
<dbReference type="GO" id="GO:0005829">
    <property type="term" value="C:cytosol"/>
    <property type="evidence" value="ECO:0007669"/>
    <property type="project" value="TreeGrafter"/>
</dbReference>
<dbReference type="GO" id="GO:0006606">
    <property type="term" value="P:protein import into nucleus"/>
    <property type="evidence" value="ECO:0007669"/>
    <property type="project" value="TreeGrafter"/>
</dbReference>
<sequence length="238" mass="26976">MRVISVSQSEAASFVESLLDKICNKLYSVAKNPGRPDFNHYLFETLSAAIKYSCESNPLVVAAFEEKLWPTFTWILEQDVEEFIPYILQLIGQLLDLNQSIPHRYLDMFPIFLRPVVWERIGNVPALTRILQSFLLKSGPLICGDENTLLLVLGSFQKLISSKANDHLGFEILNTLLHSVPRNLYEQQVCPIFHTIFKRLSLAKTTKFCDCVLVFISILISKLSPDEVIVMVNGIQSG</sequence>
<dbReference type="EMBL" id="JALNTZ010001990">
    <property type="protein sequence ID" value="KAJ3621767.1"/>
    <property type="molecule type" value="Genomic_DNA"/>
</dbReference>
<dbReference type="PANTHER" id="PTHR10997">
    <property type="entry name" value="IMPORTIN-7, 8, 11"/>
    <property type="match status" value="1"/>
</dbReference>
<dbReference type="SUPFAM" id="SSF48371">
    <property type="entry name" value="ARM repeat"/>
    <property type="match status" value="1"/>
</dbReference>
<dbReference type="Gene3D" id="1.25.10.10">
    <property type="entry name" value="Leucine-rich Repeat Variant"/>
    <property type="match status" value="1"/>
</dbReference>
<accession>A0AA38HHQ6</accession>
<comment type="caution">
    <text evidence="2">The sequence shown here is derived from an EMBL/GenBank/DDBJ whole genome shotgun (WGS) entry which is preliminary data.</text>
</comment>
<dbReference type="PANTHER" id="PTHR10997:SF8">
    <property type="entry name" value="EXPORTIN-2"/>
    <property type="match status" value="1"/>
</dbReference>
<dbReference type="GO" id="GO:0005635">
    <property type="term" value="C:nuclear envelope"/>
    <property type="evidence" value="ECO:0007669"/>
    <property type="project" value="TreeGrafter"/>
</dbReference>
<dbReference type="GO" id="GO:0005049">
    <property type="term" value="F:nuclear export signal receptor activity"/>
    <property type="evidence" value="ECO:0007669"/>
    <property type="project" value="TreeGrafter"/>
</dbReference>
<evidence type="ECO:0000313" key="3">
    <source>
        <dbReference type="Proteomes" id="UP001168821"/>
    </source>
</evidence>
<dbReference type="GO" id="GO:0006611">
    <property type="term" value="P:protein export from nucleus"/>
    <property type="evidence" value="ECO:0007669"/>
    <property type="project" value="TreeGrafter"/>
</dbReference>
<proteinExistence type="predicted"/>
<dbReference type="InterPro" id="IPR016024">
    <property type="entry name" value="ARM-type_fold"/>
</dbReference>
<dbReference type="GO" id="GO:0031267">
    <property type="term" value="F:small GTPase binding"/>
    <property type="evidence" value="ECO:0007669"/>
    <property type="project" value="InterPro"/>
</dbReference>
<name>A0AA38HHQ6_9CUCU</name>
<dbReference type="AlphaFoldDB" id="A0AA38HHQ6"/>
<evidence type="ECO:0000259" key="1">
    <source>
        <dbReference type="Pfam" id="PF03378"/>
    </source>
</evidence>
<keyword evidence="3" id="KW-1185">Reference proteome</keyword>
<dbReference type="InterPro" id="IPR011989">
    <property type="entry name" value="ARM-like"/>
</dbReference>
<gene>
    <name evidence="2" type="ORF">Zmor_004533</name>
</gene>